<dbReference type="EMBL" id="LS483346">
    <property type="protein sequence ID" value="SQF34099.1"/>
    <property type="molecule type" value="Genomic_DNA"/>
</dbReference>
<sequence length="388" mass="43724">MQKVFRYLFLSVLVVFLTGCSFTKKASENGVSGNNDVDVKIKGGTYVLPNDESSDSKYLALNVEIKNKSDKKLRLSEGDITLYNSDDEKIKPLNVYDSNDKFKTMSFEQVSKNKSISGYVVFEVDPKEKYELHYSPLYTDIDAKEKEDVTIKVDAAKYPDNVEKIEELAKQYVDQVFLNGADSANAGNVSNNNPNSATVTPLADKKEDKKKKDKDADKGDEFVLGGDLAKAKSDFTKSFTTEFGEEFTYYKPSEAELRTFVDAYAKANAKRAKISYQVKSFFPESAIVYVRPETIGLENIRTYDLISKFADEHKADYSNYNDAYSAAEKYILEQAPSQFDSIPLVTSKYMENEGYELKLVKKNGKWVVDTSDSIGYKSLVRAFSGNSY</sequence>
<evidence type="ECO:0000259" key="4">
    <source>
        <dbReference type="Pfam" id="PF11611"/>
    </source>
</evidence>
<organism evidence="5 6">
    <name type="scientific">Streptococcus sanguinis</name>
    <dbReference type="NCBI Taxonomy" id="1305"/>
    <lineage>
        <taxon>Bacteria</taxon>
        <taxon>Bacillati</taxon>
        <taxon>Bacillota</taxon>
        <taxon>Bacilli</taxon>
        <taxon>Lactobacillales</taxon>
        <taxon>Streptococcaceae</taxon>
        <taxon>Streptococcus</taxon>
    </lineage>
</organism>
<evidence type="ECO:0000313" key="6">
    <source>
        <dbReference type="Proteomes" id="UP000249623"/>
    </source>
</evidence>
<feature type="signal peptide" evidence="3">
    <location>
        <begin position="1"/>
        <end position="26"/>
    </location>
</feature>
<accession>A0A2X3VE20</accession>
<gene>
    <name evidence="5" type="ORF">NCTC11085_00584</name>
</gene>
<dbReference type="InterPro" id="IPR029051">
    <property type="entry name" value="DUF4352"/>
</dbReference>
<keyword evidence="5" id="KW-0449">Lipoprotein</keyword>
<keyword evidence="1 3" id="KW-0732">Signal</keyword>
<dbReference type="Gene3D" id="2.60.40.1240">
    <property type="match status" value="1"/>
</dbReference>
<dbReference type="RefSeq" id="WP_002925623.1">
    <property type="nucleotide sequence ID" value="NZ_CP071430.1"/>
</dbReference>
<evidence type="ECO:0000256" key="2">
    <source>
        <dbReference type="SAM" id="MobiDB-lite"/>
    </source>
</evidence>
<dbReference type="Pfam" id="PF11611">
    <property type="entry name" value="DUF4352"/>
    <property type="match status" value="1"/>
</dbReference>
<feature type="domain" description="DUF4352" evidence="4">
    <location>
        <begin position="53"/>
        <end position="139"/>
    </location>
</feature>
<dbReference type="Proteomes" id="UP000249623">
    <property type="component" value="Chromosome 1"/>
</dbReference>
<reference evidence="5 6" key="1">
    <citation type="submission" date="2018-06" db="EMBL/GenBank/DDBJ databases">
        <authorList>
            <consortium name="Pathogen Informatics"/>
            <person name="Doyle S."/>
        </authorList>
    </citation>
    <scope>NUCLEOTIDE SEQUENCE [LARGE SCALE GENOMIC DNA]</scope>
    <source>
        <strain evidence="5 6">NCTC11085</strain>
    </source>
</reference>
<protein>
    <submittedName>
        <fullName evidence="5">Putative lipoprotein</fullName>
    </submittedName>
</protein>
<feature type="region of interest" description="Disordered" evidence="2">
    <location>
        <begin position="184"/>
        <end position="217"/>
    </location>
</feature>
<evidence type="ECO:0000313" key="5">
    <source>
        <dbReference type="EMBL" id="SQF34099.1"/>
    </source>
</evidence>
<dbReference type="InterPro" id="IPR029050">
    <property type="entry name" value="Immunoprotect_excell_Ig-like"/>
</dbReference>
<dbReference type="AlphaFoldDB" id="A0A2X3VE20"/>
<dbReference type="PROSITE" id="PS51257">
    <property type="entry name" value="PROKAR_LIPOPROTEIN"/>
    <property type="match status" value="1"/>
</dbReference>
<feature type="compositionally biased region" description="Low complexity" evidence="2">
    <location>
        <begin position="184"/>
        <end position="201"/>
    </location>
</feature>
<proteinExistence type="predicted"/>
<feature type="chain" id="PRO_5015957964" evidence="3">
    <location>
        <begin position="27"/>
        <end position="388"/>
    </location>
</feature>
<evidence type="ECO:0000256" key="1">
    <source>
        <dbReference type="ARBA" id="ARBA00022729"/>
    </source>
</evidence>
<evidence type="ECO:0000256" key="3">
    <source>
        <dbReference type="SAM" id="SignalP"/>
    </source>
</evidence>
<name>A0A2X3VE20_STRSA</name>